<feature type="compositionally biased region" description="Low complexity" evidence="1">
    <location>
        <begin position="30"/>
        <end position="41"/>
    </location>
</feature>
<dbReference type="OrthoDB" id="6415022at2759"/>
<dbReference type="AlphaFoldDB" id="A0A6A4KW04"/>
<dbReference type="SUPFAM" id="SSF53474">
    <property type="entry name" value="alpha/beta-Hydrolases"/>
    <property type="match status" value="1"/>
</dbReference>
<proteinExistence type="predicted"/>
<feature type="domain" description="KANL3/Tex30 alpha/beta hydrolase-like" evidence="2">
    <location>
        <begin position="220"/>
        <end position="293"/>
    </location>
</feature>
<name>A0A6A4KW04_9ERIC</name>
<reference evidence="3 4" key="1">
    <citation type="journal article" date="2019" name="Genome Biol. Evol.">
        <title>The Rhododendron genome and chromosomal organization provide insight into shared whole-genome duplications across the heath family (Ericaceae).</title>
        <authorList>
            <person name="Soza V.L."/>
            <person name="Lindsley D."/>
            <person name="Waalkes A."/>
            <person name="Ramage E."/>
            <person name="Patwardhan R.P."/>
            <person name="Burton J.N."/>
            <person name="Adey A."/>
            <person name="Kumar A."/>
            <person name="Qiu R."/>
            <person name="Shendure J."/>
            <person name="Hall B."/>
        </authorList>
    </citation>
    <scope>NUCLEOTIDE SEQUENCE [LARGE SCALE GENOMIC DNA]</scope>
    <source>
        <strain evidence="3">RSF 1966-606</strain>
    </source>
</reference>
<dbReference type="PANTHER" id="PTHR13136">
    <property type="entry name" value="TESTIS DEVELOPMENT PROTEIN PRTD"/>
    <property type="match status" value="1"/>
</dbReference>
<feature type="non-terminal residue" evidence="3">
    <location>
        <position position="1"/>
    </location>
</feature>
<accession>A0A6A4KW04</accession>
<sequence length="297" mass="31944">MATSSSPSRPSKRRRENQDEIELEEPKDSAATATATATATTVESSPNGAETEEKKMSPVVVFAHGAGAPSSSDWMIRWKELLAKALQAVEVITFDYPYISGGKRRAPPKAEKLVDFHVEVAKKALAKYPGHPLILVGKSMGSRVSCMVAGEEGVDASAVVCLGYPLKPLVVSERKADRELEGLGKPSKASDGGMRKGLGLAGRCNKLDLLGSQLKCGKEELNLALMMKKGSKDGFCPLEKLEPVQKKMKSVNELHVIEGGDHSFKIAKKHLLSKGSTQEEAEDQAVRAIAKFVSKCI</sequence>
<gene>
    <name evidence="3" type="ORF">C3L33_16126</name>
</gene>
<evidence type="ECO:0000313" key="3">
    <source>
        <dbReference type="EMBL" id="KAE9451956.1"/>
    </source>
</evidence>
<dbReference type="Pfam" id="PF20408">
    <property type="entry name" value="Abhydrolase_11"/>
    <property type="match status" value="2"/>
</dbReference>
<feature type="domain" description="KANL3/Tex30 alpha/beta hydrolase-like" evidence="2">
    <location>
        <begin position="59"/>
        <end position="189"/>
    </location>
</feature>
<dbReference type="Gene3D" id="3.40.50.1820">
    <property type="entry name" value="alpha/beta hydrolase"/>
    <property type="match status" value="1"/>
</dbReference>
<dbReference type="InterPro" id="IPR046879">
    <property type="entry name" value="KANL3/Tex30_Abhydrolase"/>
</dbReference>
<evidence type="ECO:0000256" key="1">
    <source>
        <dbReference type="SAM" id="MobiDB-lite"/>
    </source>
</evidence>
<dbReference type="PANTHER" id="PTHR13136:SF11">
    <property type="entry name" value="TESTIS-EXPRESSED PROTEIN 30"/>
    <property type="match status" value="1"/>
</dbReference>
<dbReference type="InterPro" id="IPR026555">
    <property type="entry name" value="NSL3/Tex30"/>
</dbReference>
<comment type="caution">
    <text evidence="3">The sequence shown here is derived from an EMBL/GenBank/DDBJ whole genome shotgun (WGS) entry which is preliminary data.</text>
</comment>
<dbReference type="EMBL" id="QEFC01002466">
    <property type="protein sequence ID" value="KAE9451956.1"/>
    <property type="molecule type" value="Genomic_DNA"/>
</dbReference>
<dbReference type="FunFam" id="3.40.50.1820:FF:000207">
    <property type="entry name" value="Alpha/beta-Hydrolases superfamily protein"/>
    <property type="match status" value="1"/>
</dbReference>
<keyword evidence="4" id="KW-1185">Reference proteome</keyword>
<evidence type="ECO:0000259" key="2">
    <source>
        <dbReference type="Pfam" id="PF20408"/>
    </source>
</evidence>
<evidence type="ECO:0000313" key="4">
    <source>
        <dbReference type="Proteomes" id="UP000428333"/>
    </source>
</evidence>
<organism evidence="3 4">
    <name type="scientific">Rhododendron williamsianum</name>
    <dbReference type="NCBI Taxonomy" id="262921"/>
    <lineage>
        <taxon>Eukaryota</taxon>
        <taxon>Viridiplantae</taxon>
        <taxon>Streptophyta</taxon>
        <taxon>Embryophyta</taxon>
        <taxon>Tracheophyta</taxon>
        <taxon>Spermatophyta</taxon>
        <taxon>Magnoliopsida</taxon>
        <taxon>eudicotyledons</taxon>
        <taxon>Gunneridae</taxon>
        <taxon>Pentapetalae</taxon>
        <taxon>asterids</taxon>
        <taxon>Ericales</taxon>
        <taxon>Ericaceae</taxon>
        <taxon>Ericoideae</taxon>
        <taxon>Rhodoreae</taxon>
        <taxon>Rhododendron</taxon>
    </lineage>
</organism>
<dbReference type="InterPro" id="IPR029058">
    <property type="entry name" value="AB_hydrolase_fold"/>
</dbReference>
<protein>
    <recommendedName>
        <fullName evidence="2">KANL3/Tex30 alpha/beta hydrolase-like domain-containing protein</fullName>
    </recommendedName>
</protein>
<feature type="region of interest" description="Disordered" evidence="1">
    <location>
        <begin position="1"/>
        <end position="56"/>
    </location>
</feature>
<dbReference type="Proteomes" id="UP000428333">
    <property type="component" value="Linkage Group LG09"/>
</dbReference>